<feature type="region of interest" description="Disordered" evidence="9">
    <location>
        <begin position="212"/>
        <end position="276"/>
    </location>
</feature>
<evidence type="ECO:0000256" key="9">
    <source>
        <dbReference type="SAM" id="MobiDB-lite"/>
    </source>
</evidence>
<dbReference type="EMBL" id="JAGPXC010000007">
    <property type="protein sequence ID" value="KAH6649131.1"/>
    <property type="molecule type" value="Genomic_DNA"/>
</dbReference>
<comment type="function">
    <text evidence="7">Is probably involved in a pathway contributing to genomic integrity.</text>
</comment>
<evidence type="ECO:0008006" key="14">
    <source>
        <dbReference type="Google" id="ProtNLM"/>
    </source>
</evidence>
<keyword evidence="5 10" id="KW-1133">Transmembrane helix</keyword>
<dbReference type="PANTHER" id="PTHR12924">
    <property type="entry name" value="TRANSLOCON-ASSOCIATED PROTEIN, ALPHA SUBUNIT"/>
    <property type="match status" value="1"/>
</dbReference>
<keyword evidence="6 10" id="KW-0472">Membrane</keyword>
<evidence type="ECO:0000256" key="10">
    <source>
        <dbReference type="SAM" id="Phobius"/>
    </source>
</evidence>
<comment type="caution">
    <text evidence="12">The sequence shown here is derived from an EMBL/GenBank/DDBJ whole genome shotgun (WGS) entry which is preliminary data.</text>
</comment>
<keyword evidence="13" id="KW-1185">Reference proteome</keyword>
<keyword evidence="4" id="KW-0256">Endoplasmic reticulum</keyword>
<keyword evidence="2 10" id="KW-0812">Transmembrane</keyword>
<feature type="compositionally biased region" description="Basic residues" evidence="9">
    <location>
        <begin position="212"/>
        <end position="221"/>
    </location>
</feature>
<gene>
    <name evidence="12" type="ORF">BKA67DRAFT_381871</name>
</gene>
<feature type="chain" id="PRO_5040317306" description="Translocon-associated protein subunit alpha" evidence="11">
    <location>
        <begin position="22"/>
        <end position="276"/>
    </location>
</feature>
<dbReference type="OrthoDB" id="1926781at2759"/>
<dbReference type="PANTHER" id="PTHR12924:SF0">
    <property type="entry name" value="TRANSLOCON-ASSOCIATED PROTEIN SUBUNIT ALPHA"/>
    <property type="match status" value="1"/>
</dbReference>
<dbReference type="Proteomes" id="UP000758603">
    <property type="component" value="Unassembled WGS sequence"/>
</dbReference>
<evidence type="ECO:0000256" key="1">
    <source>
        <dbReference type="ARBA" id="ARBA00004115"/>
    </source>
</evidence>
<feature type="signal peptide" evidence="11">
    <location>
        <begin position="1"/>
        <end position="21"/>
    </location>
</feature>
<dbReference type="GO" id="GO:0005789">
    <property type="term" value="C:endoplasmic reticulum membrane"/>
    <property type="evidence" value="ECO:0007669"/>
    <property type="project" value="UniProtKB-SubCell"/>
</dbReference>
<evidence type="ECO:0000256" key="2">
    <source>
        <dbReference type="ARBA" id="ARBA00022692"/>
    </source>
</evidence>
<evidence type="ECO:0000256" key="4">
    <source>
        <dbReference type="ARBA" id="ARBA00022824"/>
    </source>
</evidence>
<evidence type="ECO:0000256" key="6">
    <source>
        <dbReference type="ARBA" id="ARBA00023136"/>
    </source>
</evidence>
<dbReference type="GeneID" id="70125445"/>
<dbReference type="AlphaFoldDB" id="A0A9P8ZUJ1"/>
<sequence length="276" mass="29337">MVALQYSVLAALALRVVSVFAQEDPSPLDEGAGSPGNSPELNADIIASFPDADIFGVKLVNGRPTKAVIEIANHEAEPIQFAFIGGSLNTLQPVPADVHPSSSIVRNLTTVRYDAIIPAGETQSLPYSFVLDMNPQELQLLLGAVVTSQAGNIFQVTVANQTVSIVEAPTSIFDPQIISSIFLYLVLGAAFAGTSYFVYKTYIEAFFPGQPKKTRAPKGKQAKLIEKEPLSGGEGTATGADSGFDASWIPQDHINRPTAKRVKSGAAQKKPLKTVQ</sequence>
<dbReference type="Pfam" id="PF03896">
    <property type="entry name" value="TRAP_alpha"/>
    <property type="match status" value="1"/>
</dbReference>
<keyword evidence="3 11" id="KW-0732">Signal</keyword>
<evidence type="ECO:0000256" key="5">
    <source>
        <dbReference type="ARBA" id="ARBA00022989"/>
    </source>
</evidence>
<evidence type="ECO:0000256" key="7">
    <source>
        <dbReference type="ARBA" id="ARBA00037565"/>
    </source>
</evidence>
<reference evidence="12" key="1">
    <citation type="journal article" date="2021" name="Nat. Commun.">
        <title>Genetic determinants of endophytism in the Arabidopsis root mycobiome.</title>
        <authorList>
            <person name="Mesny F."/>
            <person name="Miyauchi S."/>
            <person name="Thiergart T."/>
            <person name="Pickel B."/>
            <person name="Atanasova L."/>
            <person name="Karlsson M."/>
            <person name="Huettel B."/>
            <person name="Barry K.W."/>
            <person name="Haridas S."/>
            <person name="Chen C."/>
            <person name="Bauer D."/>
            <person name="Andreopoulos W."/>
            <person name="Pangilinan J."/>
            <person name="LaButti K."/>
            <person name="Riley R."/>
            <person name="Lipzen A."/>
            <person name="Clum A."/>
            <person name="Drula E."/>
            <person name="Henrissat B."/>
            <person name="Kohler A."/>
            <person name="Grigoriev I.V."/>
            <person name="Martin F.M."/>
            <person name="Hacquard S."/>
        </authorList>
    </citation>
    <scope>NUCLEOTIDE SEQUENCE</scope>
    <source>
        <strain evidence="12">MPI-SDFR-AT-0073</strain>
    </source>
</reference>
<comment type="similarity">
    <text evidence="8">Belongs to the IRC22 family.</text>
</comment>
<dbReference type="RefSeq" id="XP_045955638.1">
    <property type="nucleotide sequence ID" value="XM_046096553.1"/>
</dbReference>
<accession>A0A9P8ZUJ1</accession>
<comment type="subcellular location">
    <subcellularLocation>
        <location evidence="1">Endoplasmic reticulum membrane</location>
        <topology evidence="1">Single-pass type I membrane protein</topology>
    </subcellularLocation>
</comment>
<dbReference type="InterPro" id="IPR005595">
    <property type="entry name" value="TRAP_alpha"/>
</dbReference>
<protein>
    <recommendedName>
        <fullName evidence="14">Translocon-associated protein subunit alpha</fullName>
    </recommendedName>
</protein>
<proteinExistence type="inferred from homology"/>
<evidence type="ECO:0000256" key="8">
    <source>
        <dbReference type="ARBA" id="ARBA00038311"/>
    </source>
</evidence>
<name>A0A9P8ZUJ1_9PEZI</name>
<feature type="transmembrane region" description="Helical" evidence="10">
    <location>
        <begin position="181"/>
        <end position="199"/>
    </location>
</feature>
<organism evidence="12 13">
    <name type="scientific">Truncatella angustata</name>
    <dbReference type="NCBI Taxonomy" id="152316"/>
    <lineage>
        <taxon>Eukaryota</taxon>
        <taxon>Fungi</taxon>
        <taxon>Dikarya</taxon>
        <taxon>Ascomycota</taxon>
        <taxon>Pezizomycotina</taxon>
        <taxon>Sordariomycetes</taxon>
        <taxon>Xylariomycetidae</taxon>
        <taxon>Amphisphaeriales</taxon>
        <taxon>Sporocadaceae</taxon>
        <taxon>Truncatella</taxon>
    </lineage>
</organism>
<evidence type="ECO:0000256" key="11">
    <source>
        <dbReference type="SAM" id="SignalP"/>
    </source>
</evidence>
<evidence type="ECO:0000256" key="3">
    <source>
        <dbReference type="ARBA" id="ARBA00022729"/>
    </source>
</evidence>
<evidence type="ECO:0000313" key="12">
    <source>
        <dbReference type="EMBL" id="KAH6649131.1"/>
    </source>
</evidence>
<evidence type="ECO:0000313" key="13">
    <source>
        <dbReference type="Proteomes" id="UP000758603"/>
    </source>
</evidence>